<dbReference type="EMBL" id="JAXQNO010000013">
    <property type="protein sequence ID" value="KAK4784989.1"/>
    <property type="molecule type" value="Genomic_DNA"/>
</dbReference>
<comment type="caution">
    <text evidence="2">The sequence shown here is derived from an EMBL/GenBank/DDBJ whole genome shotgun (WGS) entry which is preliminary data.</text>
</comment>
<feature type="compositionally biased region" description="Basic residues" evidence="1">
    <location>
        <begin position="43"/>
        <end position="54"/>
    </location>
</feature>
<gene>
    <name evidence="2" type="ORF">SAY86_001678</name>
</gene>
<reference evidence="2 3" key="1">
    <citation type="journal article" date="2023" name="Hortic Res">
        <title>Pangenome of water caltrop reveals structural variations and asymmetric subgenome divergence after allopolyploidization.</title>
        <authorList>
            <person name="Zhang X."/>
            <person name="Chen Y."/>
            <person name="Wang L."/>
            <person name="Yuan Y."/>
            <person name="Fang M."/>
            <person name="Shi L."/>
            <person name="Lu R."/>
            <person name="Comes H.P."/>
            <person name="Ma Y."/>
            <person name="Chen Y."/>
            <person name="Huang G."/>
            <person name="Zhou Y."/>
            <person name="Zheng Z."/>
            <person name="Qiu Y."/>
        </authorList>
    </citation>
    <scope>NUCLEOTIDE SEQUENCE [LARGE SCALE GENOMIC DNA]</scope>
    <source>
        <strain evidence="2">F231</strain>
    </source>
</reference>
<dbReference type="AlphaFoldDB" id="A0AAN7LHX5"/>
<sequence>MMIHPDPHDQLKRKIKGGSFCKALERLGRRDNRLGGTSENRIKQRARSKRKRSKLQQLTDEMEAENSHPEVQMPGEESQPRRNRYSLALQSFFSSNVIPSSLFNALLFLSSFSISSTATGKYRIGHIQASIFLCCRDQITITSSHG</sequence>
<accession>A0AAN7LHX5</accession>
<keyword evidence="3" id="KW-1185">Reference proteome</keyword>
<protein>
    <submittedName>
        <fullName evidence="2">Uncharacterized protein</fullName>
    </submittedName>
</protein>
<dbReference type="Proteomes" id="UP001346149">
    <property type="component" value="Unassembled WGS sequence"/>
</dbReference>
<feature type="region of interest" description="Disordered" evidence="1">
    <location>
        <begin position="29"/>
        <end position="81"/>
    </location>
</feature>
<name>A0AAN7LHX5_TRANT</name>
<organism evidence="2 3">
    <name type="scientific">Trapa natans</name>
    <name type="common">Water chestnut</name>
    <dbReference type="NCBI Taxonomy" id="22666"/>
    <lineage>
        <taxon>Eukaryota</taxon>
        <taxon>Viridiplantae</taxon>
        <taxon>Streptophyta</taxon>
        <taxon>Embryophyta</taxon>
        <taxon>Tracheophyta</taxon>
        <taxon>Spermatophyta</taxon>
        <taxon>Magnoliopsida</taxon>
        <taxon>eudicotyledons</taxon>
        <taxon>Gunneridae</taxon>
        <taxon>Pentapetalae</taxon>
        <taxon>rosids</taxon>
        <taxon>malvids</taxon>
        <taxon>Myrtales</taxon>
        <taxon>Lythraceae</taxon>
        <taxon>Trapa</taxon>
    </lineage>
</organism>
<evidence type="ECO:0000256" key="1">
    <source>
        <dbReference type="SAM" id="MobiDB-lite"/>
    </source>
</evidence>
<evidence type="ECO:0000313" key="3">
    <source>
        <dbReference type="Proteomes" id="UP001346149"/>
    </source>
</evidence>
<proteinExistence type="predicted"/>
<evidence type="ECO:0000313" key="2">
    <source>
        <dbReference type="EMBL" id="KAK4784989.1"/>
    </source>
</evidence>